<reference evidence="2" key="1">
    <citation type="journal article" date="2020" name="mSystems">
        <title>Genome- and Community-Level Interaction Insights into Carbon Utilization and Element Cycling Functions of Hydrothermarchaeota in Hydrothermal Sediment.</title>
        <authorList>
            <person name="Zhou Z."/>
            <person name="Liu Y."/>
            <person name="Xu W."/>
            <person name="Pan J."/>
            <person name="Luo Z.H."/>
            <person name="Li M."/>
        </authorList>
    </citation>
    <scope>NUCLEOTIDE SEQUENCE [LARGE SCALE GENOMIC DNA]</scope>
    <source>
        <strain evidence="2">SpSt-97</strain>
    </source>
</reference>
<organism evidence="2">
    <name type="scientific">Geoglobus ahangari</name>
    <dbReference type="NCBI Taxonomy" id="113653"/>
    <lineage>
        <taxon>Archaea</taxon>
        <taxon>Methanobacteriati</taxon>
        <taxon>Methanobacteriota</taxon>
        <taxon>Archaeoglobi</taxon>
        <taxon>Archaeoglobales</taxon>
        <taxon>Archaeoglobaceae</taxon>
        <taxon>Geoglobus</taxon>
    </lineage>
</organism>
<dbReference type="SUPFAM" id="SSF57997">
    <property type="entry name" value="Tropomyosin"/>
    <property type="match status" value="1"/>
</dbReference>
<name>A0A7C3YHE3_9EURY</name>
<dbReference type="Gene3D" id="1.10.287.510">
    <property type="entry name" value="Helix hairpin bin"/>
    <property type="match status" value="1"/>
</dbReference>
<dbReference type="AlphaFoldDB" id="A0A7C3YHE3"/>
<proteinExistence type="predicted"/>
<comment type="caution">
    <text evidence="2">The sequence shown here is derived from an EMBL/GenBank/DDBJ whole genome shotgun (WGS) entry which is preliminary data.</text>
</comment>
<feature type="coiled-coil region" evidence="1">
    <location>
        <begin position="49"/>
        <end position="157"/>
    </location>
</feature>
<protein>
    <recommendedName>
        <fullName evidence="3">Zinc-hook domain-containing protein</fullName>
    </recommendedName>
</protein>
<evidence type="ECO:0000313" key="2">
    <source>
        <dbReference type="EMBL" id="HGE66521.1"/>
    </source>
</evidence>
<accession>A0A7C3YHE3</accession>
<evidence type="ECO:0000256" key="1">
    <source>
        <dbReference type="SAM" id="Coils"/>
    </source>
</evidence>
<sequence length="184" mass="22100">MSEFEKQQENLRDERTKLQGLADLFYIALDNLENGKTVCPLCKTGHITKAFLETELKKVKEEIVKIEEQLRSIARKIDEVKEARVSLKKRKEEIEKLLKRITDEFSLIQRSIKKLENDIENHKKEIKTKKERLLRIIKEIDELNEALKKENPELIEEINKRELTEKEGVRIRYIRIRRDFWLIC</sequence>
<keyword evidence="1" id="KW-0175">Coiled coil</keyword>
<evidence type="ECO:0008006" key="3">
    <source>
        <dbReference type="Google" id="ProtNLM"/>
    </source>
</evidence>
<dbReference type="SUPFAM" id="SSF75712">
    <property type="entry name" value="Rad50 coiled-coil Zn hook"/>
    <property type="match status" value="1"/>
</dbReference>
<gene>
    <name evidence="2" type="ORF">ENX77_05315</name>
</gene>
<dbReference type="EMBL" id="DTPI01000031">
    <property type="protein sequence ID" value="HGE66521.1"/>
    <property type="molecule type" value="Genomic_DNA"/>
</dbReference>